<evidence type="ECO:0000313" key="2">
    <source>
        <dbReference type="EMBL" id="CAD5218583.1"/>
    </source>
</evidence>
<feature type="transmembrane region" description="Helical" evidence="1">
    <location>
        <begin position="23"/>
        <end position="50"/>
    </location>
</feature>
<evidence type="ECO:0000313" key="3">
    <source>
        <dbReference type="Proteomes" id="UP000614601"/>
    </source>
</evidence>
<gene>
    <name evidence="2" type="ORF">BOKJ2_LOCUS7793</name>
</gene>
<dbReference type="EMBL" id="CAJFCW020000004">
    <property type="protein sequence ID" value="CAG9111054.1"/>
    <property type="molecule type" value="Genomic_DNA"/>
</dbReference>
<name>A0A811KU92_9BILA</name>
<dbReference type="AlphaFoldDB" id="A0A811KU92"/>
<feature type="transmembrane region" description="Helical" evidence="1">
    <location>
        <begin position="62"/>
        <end position="81"/>
    </location>
</feature>
<keyword evidence="3" id="KW-1185">Reference proteome</keyword>
<reference evidence="2" key="1">
    <citation type="submission" date="2020-09" db="EMBL/GenBank/DDBJ databases">
        <authorList>
            <person name="Kikuchi T."/>
        </authorList>
    </citation>
    <scope>NUCLEOTIDE SEQUENCE</scope>
    <source>
        <strain evidence="2">SH1</strain>
    </source>
</reference>
<dbReference type="Proteomes" id="UP000614601">
    <property type="component" value="Unassembled WGS sequence"/>
</dbReference>
<keyword evidence="1" id="KW-0812">Transmembrane</keyword>
<comment type="caution">
    <text evidence="2">The sequence shown here is derived from an EMBL/GenBank/DDBJ whole genome shotgun (WGS) entry which is preliminary data.</text>
</comment>
<keyword evidence="1" id="KW-0472">Membrane</keyword>
<sequence length="121" mass="14265">MAYGYIRWVVTTPVQKLDMCWHYFALFLMNLGIEMVCCTMLLEFVFRYLMICRNYTMTKCKIAIVLTICLCVFAFHNYSGIRPVKESTERYTDSEINQIFSQSFWKINGTLLKGIVIEKVI</sequence>
<dbReference type="EMBL" id="CAJFDH010000004">
    <property type="protein sequence ID" value="CAD5218583.1"/>
    <property type="molecule type" value="Genomic_DNA"/>
</dbReference>
<keyword evidence="1" id="KW-1133">Transmembrane helix</keyword>
<evidence type="ECO:0000256" key="1">
    <source>
        <dbReference type="SAM" id="Phobius"/>
    </source>
</evidence>
<organism evidence="2 3">
    <name type="scientific">Bursaphelenchus okinawaensis</name>
    <dbReference type="NCBI Taxonomy" id="465554"/>
    <lineage>
        <taxon>Eukaryota</taxon>
        <taxon>Metazoa</taxon>
        <taxon>Ecdysozoa</taxon>
        <taxon>Nematoda</taxon>
        <taxon>Chromadorea</taxon>
        <taxon>Rhabditida</taxon>
        <taxon>Tylenchina</taxon>
        <taxon>Tylenchomorpha</taxon>
        <taxon>Aphelenchoidea</taxon>
        <taxon>Aphelenchoididae</taxon>
        <taxon>Bursaphelenchus</taxon>
    </lineage>
</organism>
<accession>A0A811KU92</accession>
<protein>
    <submittedName>
        <fullName evidence="2">Uncharacterized protein</fullName>
    </submittedName>
</protein>
<proteinExistence type="predicted"/>
<dbReference type="Proteomes" id="UP000783686">
    <property type="component" value="Unassembled WGS sequence"/>
</dbReference>